<dbReference type="InterPro" id="IPR050093">
    <property type="entry name" value="ABC_SmlMolc_Importer"/>
</dbReference>
<dbReference type="Gene3D" id="3.40.50.300">
    <property type="entry name" value="P-loop containing nucleotide triphosphate hydrolases"/>
    <property type="match status" value="1"/>
</dbReference>
<evidence type="ECO:0000313" key="6">
    <source>
        <dbReference type="EMBL" id="MEC6058096.1"/>
    </source>
</evidence>
<dbReference type="Pfam" id="PF00005">
    <property type="entry name" value="ABC_tran"/>
    <property type="match status" value="1"/>
</dbReference>
<keyword evidence="3 6" id="KW-0067">ATP-binding</keyword>
<dbReference type="Proteomes" id="UP001176846">
    <property type="component" value="Unassembled WGS sequence"/>
</dbReference>
<evidence type="ECO:0000313" key="8">
    <source>
        <dbReference type="Proteomes" id="UP000258928"/>
    </source>
</evidence>
<evidence type="ECO:0000256" key="3">
    <source>
        <dbReference type="ARBA" id="ARBA00022840"/>
    </source>
</evidence>
<reference evidence="6" key="3">
    <citation type="journal article" date="2023" name="Nat. Commun.">
        <title>Genomic dissection of endemic carbapenem resistance reveals metallo-beta-lactamase dissemination through clonal, plasmid and integron transfer.</title>
        <authorList>
            <person name="Macesic N."/>
            <person name="Hawkey J."/>
            <person name="Vezina B."/>
            <person name="Wisniewski J.A."/>
            <person name="Cottingham H."/>
            <person name="Blakeway L.V."/>
            <person name="Harshegyi T."/>
            <person name="Pragastis K."/>
            <person name="Badoordeen G.Z."/>
            <person name="Dennison A."/>
            <person name="Spelman D.W."/>
            <person name="Jenney A.W.J."/>
            <person name="Peleg A.Y."/>
        </authorList>
    </citation>
    <scope>NUCLEOTIDE SEQUENCE</scope>
    <source>
        <strain evidence="6">CPO071</strain>
    </source>
</reference>
<gene>
    <name evidence="7" type="primary">fbpC2</name>
    <name evidence="5" type="ORF">NUKP37_18040</name>
    <name evidence="6" type="ORF">QAB22_016355</name>
    <name evidence="7" type="ORF">SAMEA3729809_00987</name>
</gene>
<reference evidence="6" key="4">
    <citation type="submission" date="2024-01" db="EMBL/GenBank/DDBJ databases">
        <authorList>
            <person name="Macesic N."/>
        </authorList>
    </citation>
    <scope>NUCLEOTIDE SEQUENCE</scope>
    <source>
        <strain evidence="6">CPO071</strain>
    </source>
</reference>
<dbReference type="GeneID" id="93273750"/>
<feature type="domain" description="ABC transporter" evidence="4">
    <location>
        <begin position="2"/>
        <end position="208"/>
    </location>
</feature>
<dbReference type="SUPFAM" id="SSF52540">
    <property type="entry name" value="P-loop containing nucleoside triphosphate hydrolases"/>
    <property type="match status" value="1"/>
</dbReference>
<evidence type="ECO:0000313" key="9">
    <source>
        <dbReference type="Proteomes" id="UP001060507"/>
    </source>
</evidence>
<dbReference type="InterPro" id="IPR017871">
    <property type="entry name" value="ABC_transporter-like_CS"/>
</dbReference>
<name>A0A0B7GC94_KLEVA</name>
<dbReference type="PROSITE" id="PS00211">
    <property type="entry name" value="ABC_TRANSPORTER_1"/>
    <property type="match status" value="1"/>
</dbReference>
<keyword evidence="2" id="KW-0547">Nucleotide-binding</keyword>
<dbReference type="Proteomes" id="UP001060507">
    <property type="component" value="Unassembled WGS sequence"/>
</dbReference>
<evidence type="ECO:0000256" key="1">
    <source>
        <dbReference type="ARBA" id="ARBA00022448"/>
    </source>
</evidence>
<dbReference type="PANTHER" id="PTHR42781:SF4">
    <property type="entry name" value="SPERMIDINE_PUTRESCINE IMPORT ATP-BINDING PROTEIN POTA"/>
    <property type="match status" value="1"/>
</dbReference>
<dbReference type="EMBL" id="BQTA01000004">
    <property type="protein sequence ID" value="GKJ90774.1"/>
    <property type="molecule type" value="Genomic_DNA"/>
</dbReference>
<dbReference type="KEGG" id="kvq:SP68_25090"/>
<dbReference type="AlphaFoldDB" id="A0A0B7GC94"/>
<accession>A0A0B7GC94</accession>
<sequence length="210" mass="23123">MLTVNHLTLSVKRQPLLREVAFSVAPGEVLTLMGPSGSGKSTLFAWMIGALAGDFRAEGELWLNGRRCDTLPTEHRRIGILFQDPLLFDHFSVGQNLQLALPESVRGEARKAAVEQALSRAGLHGFAPRDPATLSGGQRARVSLLRALLARPEALLLDEPFSRLDATLRAAFRRWVFEELARQAIPAILVTHDREDGPPAGRCLAMETWQ</sequence>
<dbReference type="SMART" id="SM00382">
    <property type="entry name" value="AAA"/>
    <property type="match status" value="1"/>
</dbReference>
<reference evidence="7 8" key="1">
    <citation type="submission" date="2018-08" db="EMBL/GenBank/DDBJ databases">
        <authorList>
            <consortium name="Pathogen Informatics"/>
        </authorList>
    </citation>
    <scope>NUCLEOTIDE SEQUENCE [LARGE SCALE GENOMIC DNA]</scope>
    <source>
        <strain evidence="7 8">EuSCAPE_TR218</strain>
    </source>
</reference>
<dbReference type="EC" id="3.6.3.30" evidence="7"/>
<comment type="caution">
    <text evidence="5">The sequence shown here is derived from an EMBL/GenBank/DDBJ whole genome shotgun (WGS) entry which is preliminary data.</text>
</comment>
<dbReference type="RefSeq" id="WP_023297432.1">
    <property type="nucleotide sequence ID" value="NZ_AP024592.1"/>
</dbReference>
<evidence type="ECO:0000259" key="4">
    <source>
        <dbReference type="PROSITE" id="PS50893"/>
    </source>
</evidence>
<dbReference type="GO" id="GO:0016887">
    <property type="term" value="F:ATP hydrolysis activity"/>
    <property type="evidence" value="ECO:0007669"/>
    <property type="project" value="InterPro"/>
</dbReference>
<dbReference type="InterPro" id="IPR003593">
    <property type="entry name" value="AAA+_ATPase"/>
</dbReference>
<evidence type="ECO:0000256" key="2">
    <source>
        <dbReference type="ARBA" id="ARBA00022741"/>
    </source>
</evidence>
<keyword evidence="1" id="KW-0813">Transport</keyword>
<dbReference type="EMBL" id="UKAS01000002">
    <property type="protein sequence ID" value="SXF92289.1"/>
    <property type="molecule type" value="Genomic_DNA"/>
</dbReference>
<dbReference type="Proteomes" id="UP000258928">
    <property type="component" value="Unassembled WGS sequence"/>
</dbReference>
<evidence type="ECO:0000313" key="7">
    <source>
        <dbReference type="EMBL" id="SXF92289.1"/>
    </source>
</evidence>
<organism evidence="5 9">
    <name type="scientific">Klebsiella variicola</name>
    <dbReference type="NCBI Taxonomy" id="244366"/>
    <lineage>
        <taxon>Bacteria</taxon>
        <taxon>Pseudomonadati</taxon>
        <taxon>Pseudomonadota</taxon>
        <taxon>Gammaproteobacteria</taxon>
        <taxon>Enterobacterales</taxon>
        <taxon>Enterobacteriaceae</taxon>
        <taxon>Klebsiella/Raoultella group</taxon>
        <taxon>Klebsiella</taxon>
        <taxon>Klebsiella pneumoniae complex</taxon>
    </lineage>
</organism>
<dbReference type="EMBL" id="JARTTN020000001">
    <property type="protein sequence ID" value="MEC6058096.1"/>
    <property type="molecule type" value="Genomic_DNA"/>
</dbReference>
<dbReference type="InterPro" id="IPR003439">
    <property type="entry name" value="ABC_transporter-like_ATP-bd"/>
</dbReference>
<proteinExistence type="predicted"/>
<dbReference type="GO" id="GO:0005524">
    <property type="term" value="F:ATP binding"/>
    <property type="evidence" value="ECO:0007669"/>
    <property type="project" value="UniProtKB-KW"/>
</dbReference>
<dbReference type="KEGG" id="kvd:KR75_18645"/>
<reference evidence="5" key="2">
    <citation type="journal article" date="2022" name="J. Appl. Microbiol.">
        <title>PCR-based ORF typing of Klebsiella pneumoniae for rapid identification of global clones and transmission events.</title>
        <authorList>
            <person name="Nonogaki R."/>
            <person name="Iijima A."/>
            <person name="Kawamura K."/>
            <person name="Kayama S."/>
            <person name="Sugai M."/>
            <person name="Yagi T."/>
            <person name="Arakawa Y."/>
            <person name="Doi Y."/>
            <person name="Suzuki M."/>
        </authorList>
    </citation>
    <scope>NUCLEOTIDE SEQUENCE</scope>
    <source>
        <strain evidence="5">NUKP-37</strain>
    </source>
</reference>
<dbReference type="PANTHER" id="PTHR42781">
    <property type="entry name" value="SPERMIDINE/PUTRESCINE IMPORT ATP-BINDING PROTEIN POTA"/>
    <property type="match status" value="1"/>
</dbReference>
<protein>
    <submittedName>
        <fullName evidence="7">ABC transporter ATP-binding protein</fullName>
        <ecNumber evidence="7">3.6.3.30</ecNumber>
    </submittedName>
    <submittedName>
        <fullName evidence="6">ATP-binding cassette domain-containing protein</fullName>
    </submittedName>
    <submittedName>
        <fullName evidence="5">ATPase</fullName>
    </submittedName>
</protein>
<dbReference type="KEGG" id="kpk:A593_20800"/>
<dbReference type="InterPro" id="IPR027417">
    <property type="entry name" value="P-loop_NTPase"/>
</dbReference>
<evidence type="ECO:0000313" key="5">
    <source>
        <dbReference type="EMBL" id="GKJ90774.1"/>
    </source>
</evidence>
<dbReference type="PROSITE" id="PS50893">
    <property type="entry name" value="ABC_TRANSPORTER_2"/>
    <property type="match status" value="1"/>
</dbReference>
<keyword evidence="7" id="KW-0378">Hydrolase</keyword>